<reference evidence="2 3" key="1">
    <citation type="submission" date="2016-10" db="EMBL/GenBank/DDBJ databases">
        <authorList>
            <person name="de Groot N.N."/>
        </authorList>
    </citation>
    <scope>NUCLEOTIDE SEQUENCE [LARGE SCALE GENOMIC DNA]</scope>
    <source>
        <strain evidence="2 3">CGMCC 1.10267</strain>
    </source>
</reference>
<dbReference type="PANTHER" id="PTHR30212:SF2">
    <property type="entry name" value="PROTEIN YIIM"/>
    <property type="match status" value="1"/>
</dbReference>
<dbReference type="RefSeq" id="WP_090594230.1">
    <property type="nucleotide sequence ID" value="NZ_FNCS01000003.1"/>
</dbReference>
<name>A0A1G7UPP2_9HYPH</name>
<evidence type="ECO:0000313" key="3">
    <source>
        <dbReference type="Proteomes" id="UP000199495"/>
    </source>
</evidence>
<dbReference type="GO" id="GO:0030170">
    <property type="term" value="F:pyridoxal phosphate binding"/>
    <property type="evidence" value="ECO:0007669"/>
    <property type="project" value="InterPro"/>
</dbReference>
<evidence type="ECO:0000313" key="2">
    <source>
        <dbReference type="EMBL" id="SDG49308.1"/>
    </source>
</evidence>
<dbReference type="Pfam" id="PF03473">
    <property type="entry name" value="MOSC"/>
    <property type="match status" value="1"/>
</dbReference>
<protein>
    <submittedName>
        <fullName evidence="2">MOSC domain-containing protein YiiM</fullName>
    </submittedName>
</protein>
<feature type="domain" description="MOSC" evidence="1">
    <location>
        <begin position="28"/>
        <end position="161"/>
    </location>
</feature>
<gene>
    <name evidence="2" type="ORF">SAMN04487974_103192</name>
</gene>
<dbReference type="InterPro" id="IPR005302">
    <property type="entry name" value="MoCF_Sase_C"/>
</dbReference>
<dbReference type="PANTHER" id="PTHR30212">
    <property type="entry name" value="PROTEIN YIIM"/>
    <property type="match status" value="1"/>
</dbReference>
<dbReference type="OrthoDB" id="9786134at2"/>
<accession>A0A1G7UPP2</accession>
<dbReference type="EMBL" id="FNCS01000003">
    <property type="protein sequence ID" value="SDG49308.1"/>
    <property type="molecule type" value="Genomic_DNA"/>
</dbReference>
<dbReference type="STRING" id="440168.SAMN04487974_103192"/>
<proteinExistence type="predicted"/>
<dbReference type="PROSITE" id="PS51340">
    <property type="entry name" value="MOSC"/>
    <property type="match status" value="1"/>
</dbReference>
<dbReference type="GO" id="GO:0003824">
    <property type="term" value="F:catalytic activity"/>
    <property type="evidence" value="ECO:0007669"/>
    <property type="project" value="InterPro"/>
</dbReference>
<dbReference type="Proteomes" id="UP000199495">
    <property type="component" value="Unassembled WGS sequence"/>
</dbReference>
<organism evidence="2 3">
    <name type="scientific">Pelagibacterium luteolum</name>
    <dbReference type="NCBI Taxonomy" id="440168"/>
    <lineage>
        <taxon>Bacteria</taxon>
        <taxon>Pseudomonadati</taxon>
        <taxon>Pseudomonadota</taxon>
        <taxon>Alphaproteobacteria</taxon>
        <taxon>Hyphomicrobiales</taxon>
        <taxon>Devosiaceae</taxon>
        <taxon>Pelagibacterium</taxon>
    </lineage>
</organism>
<evidence type="ECO:0000259" key="1">
    <source>
        <dbReference type="PROSITE" id="PS51340"/>
    </source>
</evidence>
<dbReference type="Gene3D" id="2.40.33.20">
    <property type="entry name" value="PK beta-barrel domain-like"/>
    <property type="match status" value="1"/>
</dbReference>
<dbReference type="GO" id="GO:0030151">
    <property type="term" value="F:molybdenum ion binding"/>
    <property type="evidence" value="ECO:0007669"/>
    <property type="project" value="InterPro"/>
</dbReference>
<dbReference type="InterPro" id="IPR011037">
    <property type="entry name" value="Pyrv_Knase-like_insert_dom_sf"/>
</dbReference>
<sequence length="210" mass="22701">MRLVSVNIGQPRALDAAKPRKRTGICKQPITGPVGIHRIGVEGDAVLNAKHHGGAGQAVYLYTTDDYDWWAQQGVETGPGVFGENLTVSGMESAALCIGDRLEIGGVVLEVTSCRIPCATLAQRMGDPGFVKKFRDCGRPGAYLRVLGEGRLEAGQAVSLDAYAGDRLTLGEHFTISFQKTRSRETIERLLALPIAERDRDDNLKRLAAL</sequence>
<keyword evidence="3" id="KW-1185">Reference proteome</keyword>
<dbReference type="AlphaFoldDB" id="A0A1G7UPP2"/>
<dbReference type="SUPFAM" id="SSF50800">
    <property type="entry name" value="PK beta-barrel domain-like"/>
    <property type="match status" value="1"/>
</dbReference>
<dbReference type="InterPro" id="IPR052353">
    <property type="entry name" value="Benzoxazolinone_Detox_Enz"/>
</dbReference>